<reference evidence="5 6" key="1">
    <citation type="submission" date="2018-12" db="EMBL/GenBank/DDBJ databases">
        <authorList>
            <consortium name="Pathogen Informatics"/>
        </authorList>
    </citation>
    <scope>NUCLEOTIDE SEQUENCE [LARGE SCALE GENOMIC DNA]</scope>
    <source>
        <strain evidence="5 6">NCTC9419</strain>
    </source>
</reference>
<dbReference type="Pfam" id="PF01389">
    <property type="entry name" value="OmpA_membrane"/>
    <property type="match status" value="1"/>
</dbReference>
<dbReference type="InterPro" id="IPR011250">
    <property type="entry name" value="OMP/PagP_B-barrel"/>
</dbReference>
<evidence type="ECO:0000313" key="6">
    <source>
        <dbReference type="Proteomes" id="UP000271603"/>
    </source>
</evidence>
<dbReference type="GO" id="GO:0046930">
    <property type="term" value="C:pore complex"/>
    <property type="evidence" value="ECO:0007669"/>
    <property type="project" value="UniProtKB-KW"/>
</dbReference>
<keyword evidence="2" id="KW-0406">Ion transport</keyword>
<accession>A0A447QIZ9</accession>
<dbReference type="SUPFAM" id="SSF56925">
    <property type="entry name" value="OMPA-like"/>
    <property type="match status" value="1"/>
</dbReference>
<sequence>MKKTTAALSLVLAAFTAGAQAAVQPESWYAGIKAGWSDYYNASIPQGFSPDAVGGSRYGIKGSNAVGGVFLGYQANDWLALEGGYDYLGNMDITSSNGSGGRLKAQGIQLGVKLGAPLTARWDVYARGGAMGWRSAVQRAGGSTVDTGLSPMAALGTELALSDNLALRLEY</sequence>
<feature type="domain" description="Outer membrane protein OmpA-like transmembrane" evidence="4">
    <location>
        <begin position="26"/>
        <end position="171"/>
    </location>
</feature>
<comment type="similarity">
    <text evidence="1">Belongs to the outer membrane OOP (TC 1.B.6) superfamily. OmpA family.</text>
</comment>
<evidence type="ECO:0000256" key="3">
    <source>
        <dbReference type="SAM" id="SignalP"/>
    </source>
</evidence>
<gene>
    <name evidence="5" type="primary">ompA_3</name>
    <name evidence="5" type="ORF">NCTC9419_01557</name>
</gene>
<keyword evidence="2" id="KW-0812">Transmembrane</keyword>
<keyword evidence="2" id="KW-0626">Porin</keyword>
<proteinExistence type="inferred from homology"/>
<evidence type="ECO:0000313" key="5">
    <source>
        <dbReference type="EMBL" id="VEA70065.1"/>
    </source>
</evidence>
<dbReference type="Gene3D" id="2.40.160.20">
    <property type="match status" value="1"/>
</dbReference>
<feature type="chain" id="PRO_5019548709" evidence="3">
    <location>
        <begin position="22"/>
        <end position="171"/>
    </location>
</feature>
<dbReference type="Proteomes" id="UP000271603">
    <property type="component" value="Chromosome"/>
</dbReference>
<evidence type="ECO:0000256" key="2">
    <source>
        <dbReference type="ARBA" id="ARBA00023114"/>
    </source>
</evidence>
<evidence type="ECO:0000259" key="4">
    <source>
        <dbReference type="Pfam" id="PF01389"/>
    </source>
</evidence>
<protein>
    <submittedName>
        <fullName evidence="5">Outer membrane protein II</fullName>
    </submittedName>
</protein>
<dbReference type="AlphaFoldDB" id="A0A447QIZ9"/>
<keyword evidence="2" id="KW-0813">Transport</keyword>
<organism evidence="5 6">
    <name type="scientific">Serratia rubidaea</name>
    <name type="common">Serratia marinorubra</name>
    <dbReference type="NCBI Taxonomy" id="61652"/>
    <lineage>
        <taxon>Bacteria</taxon>
        <taxon>Pseudomonadati</taxon>
        <taxon>Pseudomonadota</taxon>
        <taxon>Gammaproteobacteria</taxon>
        <taxon>Enterobacterales</taxon>
        <taxon>Yersiniaceae</taxon>
        <taxon>Serratia</taxon>
    </lineage>
</organism>
<evidence type="ECO:0000256" key="1">
    <source>
        <dbReference type="ARBA" id="ARBA00005710"/>
    </source>
</evidence>
<name>A0A447QIZ9_SERRU</name>
<dbReference type="GO" id="GO:0015288">
    <property type="term" value="F:porin activity"/>
    <property type="evidence" value="ECO:0007669"/>
    <property type="project" value="UniProtKB-KW"/>
</dbReference>
<keyword evidence="3" id="KW-0732">Signal</keyword>
<dbReference type="GO" id="GO:0009279">
    <property type="term" value="C:cell outer membrane"/>
    <property type="evidence" value="ECO:0007669"/>
    <property type="project" value="InterPro"/>
</dbReference>
<dbReference type="EMBL" id="LR134155">
    <property type="protein sequence ID" value="VEA70065.1"/>
    <property type="molecule type" value="Genomic_DNA"/>
</dbReference>
<dbReference type="InterPro" id="IPR000498">
    <property type="entry name" value="OmpA-like_TM_dom"/>
</dbReference>
<feature type="signal peptide" evidence="3">
    <location>
        <begin position="1"/>
        <end position="21"/>
    </location>
</feature>